<proteinExistence type="evidence at transcript level"/>
<name>A0A649ZV96_9NEOP</name>
<dbReference type="GO" id="GO:0005549">
    <property type="term" value="F:odorant binding"/>
    <property type="evidence" value="ECO:0007669"/>
    <property type="project" value="InterPro"/>
</dbReference>
<sequence>MDDDGTLHHDKALDKAKAVFDDAEELKNIESYLNSCKGGNNSLYCLSPCVGQCGLKCCPYRYVASSINPLPNLCRYFIIAQLSLLNKSLHYWQQ</sequence>
<dbReference type="SUPFAM" id="SSF47565">
    <property type="entry name" value="Insect pheromone/odorant-binding proteins"/>
    <property type="match status" value="1"/>
</dbReference>
<reference evidence="1" key="1">
    <citation type="submission" date="2019-04" db="EMBL/GenBank/DDBJ databases">
        <authorList>
            <person name="Li P."/>
            <person name="Liu Y."/>
            <person name="Wang S."/>
            <person name="Sun H."/>
        </authorList>
    </citation>
    <scope>NUCLEOTIDE SEQUENCE</scope>
</reference>
<evidence type="ECO:0000313" key="1">
    <source>
        <dbReference type="EMBL" id="QGN03647.1"/>
    </source>
</evidence>
<accession>A0A649ZV96</accession>
<dbReference type="InterPro" id="IPR036728">
    <property type="entry name" value="PBP_GOBP_sf"/>
</dbReference>
<dbReference type="EMBL" id="MK882895">
    <property type="protein sequence ID" value="QGN03647.1"/>
    <property type="molecule type" value="mRNA"/>
</dbReference>
<dbReference type="AlphaFoldDB" id="A0A649ZV96"/>
<protein>
    <submittedName>
        <fullName evidence="1">Putative odorant binding protein 16</fullName>
    </submittedName>
</protein>
<organism evidence="1">
    <name type="scientific">Conopomorpha sinensis</name>
    <name type="common">litch fruit borer</name>
    <dbReference type="NCBI Taxonomy" id="940481"/>
    <lineage>
        <taxon>Eukaryota</taxon>
        <taxon>Metazoa</taxon>
        <taxon>Ecdysozoa</taxon>
        <taxon>Arthropoda</taxon>
        <taxon>Hexapoda</taxon>
        <taxon>Insecta</taxon>
        <taxon>Pterygota</taxon>
        <taxon>Neoptera</taxon>
        <taxon>Endopterygota</taxon>
        <taxon>Lepidoptera</taxon>
        <taxon>Glossata</taxon>
        <taxon>Ditrysia</taxon>
        <taxon>Tineoidea</taxon>
        <taxon>Gracillariidae</taxon>
        <taxon>Conopomorpha</taxon>
    </lineage>
</organism>